<dbReference type="InterPro" id="IPR029063">
    <property type="entry name" value="SAM-dependent_MTases_sf"/>
</dbReference>
<name>A0A098B723_DESHA</name>
<evidence type="ECO:0000259" key="1">
    <source>
        <dbReference type="Pfam" id="PF08241"/>
    </source>
</evidence>
<dbReference type="Gene3D" id="3.40.50.150">
    <property type="entry name" value="Vaccinia Virus protein VP39"/>
    <property type="match status" value="1"/>
</dbReference>
<dbReference type="GO" id="GO:0008757">
    <property type="term" value="F:S-adenosylmethionine-dependent methyltransferase activity"/>
    <property type="evidence" value="ECO:0007669"/>
    <property type="project" value="InterPro"/>
</dbReference>
<dbReference type="PATRIC" id="fig|49338.4.peg.5171"/>
<feature type="domain" description="Methyltransferase type 11" evidence="1">
    <location>
        <begin position="26"/>
        <end position="108"/>
    </location>
</feature>
<dbReference type="OrthoDB" id="8441856at2"/>
<evidence type="ECO:0000313" key="2">
    <source>
        <dbReference type="EMBL" id="CDX04693.1"/>
    </source>
</evidence>
<sequence length="192" mass="21695">MSVKIVHHKNFLGMIKELMKDAQSVLDIGCGVGATLKDFPCPIKIGVDAHGPYLEKARLATSFLPIKYEAQRIGEIFLAKSVDCVSMIDVIEHMEKGVGYEVLAQAERIAVKRVIVFTPRGFFKQKAEDHYGLGGESFQEHRSGWEIEDFTQRGYQVIVFNQFHDQSNLAFVESYGKDAKPMDALLAWKELR</sequence>
<dbReference type="EMBL" id="LK996017">
    <property type="protein sequence ID" value="CDX04693.1"/>
    <property type="molecule type" value="Genomic_DNA"/>
</dbReference>
<dbReference type="AlphaFoldDB" id="A0A098B723"/>
<reference evidence="2" key="1">
    <citation type="submission" date="2014-07" db="EMBL/GenBank/DDBJ databases">
        <authorList>
            <person name="Hornung V.Bastian."/>
        </authorList>
    </citation>
    <scope>NUCLEOTIDE SEQUENCE</scope>
    <source>
        <strain evidence="2">PCE-S</strain>
    </source>
</reference>
<dbReference type="RefSeq" id="WP_005807841.1">
    <property type="nucleotide sequence ID" value="NZ_CABKQQ010000004.1"/>
</dbReference>
<organism evidence="2">
    <name type="scientific">Desulfitobacterium hafniense</name>
    <name type="common">Desulfitobacterium frappieri</name>
    <dbReference type="NCBI Taxonomy" id="49338"/>
    <lineage>
        <taxon>Bacteria</taxon>
        <taxon>Bacillati</taxon>
        <taxon>Bacillota</taxon>
        <taxon>Clostridia</taxon>
        <taxon>Eubacteriales</taxon>
        <taxon>Desulfitobacteriaceae</taxon>
        <taxon>Desulfitobacterium</taxon>
    </lineage>
</organism>
<protein>
    <submittedName>
        <fullName evidence="2 3">Methyltransferase</fullName>
    </submittedName>
</protein>
<evidence type="ECO:0000313" key="3">
    <source>
        <dbReference type="EMBL" id="KTE92819.1"/>
    </source>
</evidence>
<keyword evidence="2" id="KW-0808">Transferase</keyword>
<dbReference type="SUPFAM" id="SSF53335">
    <property type="entry name" value="S-adenosyl-L-methionine-dependent methyltransferases"/>
    <property type="match status" value="1"/>
</dbReference>
<gene>
    <name evidence="3" type="ORF">AT727_18035</name>
    <name evidence="2" type="ORF">DPCES_4807</name>
</gene>
<dbReference type="Proteomes" id="UP000054623">
    <property type="component" value="Unassembled WGS sequence"/>
</dbReference>
<evidence type="ECO:0000313" key="4">
    <source>
        <dbReference type="Proteomes" id="UP000054623"/>
    </source>
</evidence>
<keyword evidence="2" id="KW-0489">Methyltransferase</keyword>
<dbReference type="Pfam" id="PF08241">
    <property type="entry name" value="Methyltransf_11"/>
    <property type="match status" value="1"/>
</dbReference>
<dbReference type="EMBL" id="LOCK01000011">
    <property type="protein sequence ID" value="KTE92819.1"/>
    <property type="molecule type" value="Genomic_DNA"/>
</dbReference>
<dbReference type="SMR" id="A0A098B723"/>
<dbReference type="GO" id="GO:0032259">
    <property type="term" value="P:methylation"/>
    <property type="evidence" value="ECO:0007669"/>
    <property type="project" value="UniProtKB-KW"/>
</dbReference>
<dbReference type="OMA" id="MSGWKPL"/>
<proteinExistence type="predicted"/>
<dbReference type="InterPro" id="IPR013216">
    <property type="entry name" value="Methyltransf_11"/>
</dbReference>
<accession>A0A098B723</accession>
<reference evidence="3 4" key="2">
    <citation type="submission" date="2015-12" db="EMBL/GenBank/DDBJ databases">
        <title>Draft Genome Sequence of Desulfitobacterium hafniense Strain DH, a Sulfate-reducing Bacterium Isolated from Paddy Soils.</title>
        <authorList>
            <person name="Bao P."/>
            <person name="Zhang X."/>
            <person name="Li G."/>
        </authorList>
    </citation>
    <scope>NUCLEOTIDE SEQUENCE [LARGE SCALE GENOMIC DNA]</scope>
    <source>
        <strain evidence="3 4">DH</strain>
    </source>
</reference>